<accession>A0A067MMP0</accession>
<gene>
    <name evidence="1" type="ORF">BOTBODRAFT_30431</name>
</gene>
<evidence type="ECO:0000313" key="1">
    <source>
        <dbReference type="EMBL" id="KDQ17043.1"/>
    </source>
</evidence>
<proteinExistence type="predicted"/>
<dbReference type="AlphaFoldDB" id="A0A067MMP0"/>
<dbReference type="EMBL" id="KL198025">
    <property type="protein sequence ID" value="KDQ17043.1"/>
    <property type="molecule type" value="Genomic_DNA"/>
</dbReference>
<dbReference type="Proteomes" id="UP000027195">
    <property type="component" value="Unassembled WGS sequence"/>
</dbReference>
<evidence type="ECO:0000313" key="2">
    <source>
        <dbReference type="Proteomes" id="UP000027195"/>
    </source>
</evidence>
<reference evidence="2" key="1">
    <citation type="journal article" date="2014" name="Proc. Natl. Acad. Sci. U.S.A.">
        <title>Extensive sampling of basidiomycete genomes demonstrates inadequacy of the white-rot/brown-rot paradigm for wood decay fungi.</title>
        <authorList>
            <person name="Riley R."/>
            <person name="Salamov A.A."/>
            <person name="Brown D.W."/>
            <person name="Nagy L.G."/>
            <person name="Floudas D."/>
            <person name="Held B.W."/>
            <person name="Levasseur A."/>
            <person name="Lombard V."/>
            <person name="Morin E."/>
            <person name="Otillar R."/>
            <person name="Lindquist E.A."/>
            <person name="Sun H."/>
            <person name="LaButti K.M."/>
            <person name="Schmutz J."/>
            <person name="Jabbour D."/>
            <person name="Luo H."/>
            <person name="Baker S.E."/>
            <person name="Pisabarro A.G."/>
            <person name="Walton J.D."/>
            <person name="Blanchette R.A."/>
            <person name="Henrissat B."/>
            <person name="Martin F."/>
            <person name="Cullen D."/>
            <person name="Hibbett D.S."/>
            <person name="Grigoriev I.V."/>
        </authorList>
    </citation>
    <scope>NUCLEOTIDE SEQUENCE [LARGE SCALE GENOMIC DNA]</scope>
    <source>
        <strain evidence="2">FD-172 SS1</strain>
    </source>
</reference>
<keyword evidence="2" id="KW-1185">Reference proteome</keyword>
<dbReference type="HOGENOM" id="CLU_2072746_0_0_1"/>
<name>A0A067MMP0_BOTB1</name>
<protein>
    <submittedName>
        <fullName evidence="1">Uncharacterized protein</fullName>
    </submittedName>
</protein>
<organism evidence="1 2">
    <name type="scientific">Botryobasidium botryosum (strain FD-172 SS1)</name>
    <dbReference type="NCBI Taxonomy" id="930990"/>
    <lineage>
        <taxon>Eukaryota</taxon>
        <taxon>Fungi</taxon>
        <taxon>Dikarya</taxon>
        <taxon>Basidiomycota</taxon>
        <taxon>Agaricomycotina</taxon>
        <taxon>Agaricomycetes</taxon>
        <taxon>Cantharellales</taxon>
        <taxon>Botryobasidiaceae</taxon>
        <taxon>Botryobasidium</taxon>
    </lineage>
</organism>
<dbReference type="InParanoid" id="A0A067MMP0"/>
<sequence length="118" mass="12945">MKSSGRMRASPPQTHDPTSVQLADILCGTMHRWKSLTMRACPHTIQLFLDNCVGYTPNLSEITVIPREIDNDNTLPTLSIPFRHPIDAGSGSLISGPFIDIPHILVAGCKHHPAYCSN</sequence>
<dbReference type="STRING" id="930990.A0A067MMP0"/>